<dbReference type="InterPro" id="IPR008207">
    <property type="entry name" value="Sig_transdc_His_kin_Hpt_dom"/>
</dbReference>
<evidence type="ECO:0000313" key="21">
    <source>
        <dbReference type="Proteomes" id="UP000255317"/>
    </source>
</evidence>
<evidence type="ECO:0000256" key="9">
    <source>
        <dbReference type="ARBA" id="ARBA00022777"/>
    </source>
</evidence>
<feature type="modified residue" description="Phosphohistidine" evidence="13">
    <location>
        <position position="762"/>
    </location>
</feature>
<dbReference type="InterPro" id="IPR001789">
    <property type="entry name" value="Sig_transdc_resp-reg_receiver"/>
</dbReference>
<dbReference type="PANTHER" id="PTHR43047">
    <property type="entry name" value="TWO-COMPONENT HISTIDINE PROTEIN KINASE"/>
    <property type="match status" value="1"/>
</dbReference>
<feature type="transmembrane region" description="Helical" evidence="16">
    <location>
        <begin position="12"/>
        <end position="32"/>
    </location>
</feature>
<evidence type="ECO:0000256" key="11">
    <source>
        <dbReference type="ARBA" id="ARBA00022989"/>
    </source>
</evidence>
<evidence type="ECO:0000256" key="16">
    <source>
        <dbReference type="SAM" id="Phobius"/>
    </source>
</evidence>
<dbReference type="PROSITE" id="PS50109">
    <property type="entry name" value="HIS_KIN"/>
    <property type="match status" value="1"/>
</dbReference>
<comment type="caution">
    <text evidence="20">The sequence shown here is derived from an EMBL/GenBank/DDBJ whole genome shotgun (WGS) entry which is preliminary data.</text>
</comment>
<keyword evidence="5" id="KW-0997">Cell inner membrane</keyword>
<dbReference type="Gene3D" id="1.10.287.130">
    <property type="match status" value="1"/>
</dbReference>
<dbReference type="SUPFAM" id="SSF47226">
    <property type="entry name" value="Histidine-containing phosphotransfer domain, HPT domain"/>
    <property type="match status" value="1"/>
</dbReference>
<evidence type="ECO:0000256" key="7">
    <source>
        <dbReference type="ARBA" id="ARBA00022679"/>
    </source>
</evidence>
<feature type="transmembrane region" description="Helical" evidence="16">
    <location>
        <begin position="276"/>
        <end position="297"/>
    </location>
</feature>
<feature type="domain" description="Histidine kinase" evidence="17">
    <location>
        <begin position="326"/>
        <end position="548"/>
    </location>
</feature>
<evidence type="ECO:0000259" key="17">
    <source>
        <dbReference type="PROSITE" id="PS50109"/>
    </source>
</evidence>
<dbReference type="EC" id="2.7.13.3" evidence="3"/>
<comment type="subcellular location">
    <subcellularLocation>
        <location evidence="2">Cell inner membrane</location>
        <topology evidence="2">Multi-pass membrane protein</topology>
    </subcellularLocation>
</comment>
<proteinExistence type="predicted"/>
<keyword evidence="9 20" id="KW-0418">Kinase</keyword>
<dbReference type="PROSITE" id="PS50110">
    <property type="entry name" value="RESPONSE_REGULATORY"/>
    <property type="match status" value="1"/>
</dbReference>
<feature type="domain" description="HPt" evidence="19">
    <location>
        <begin position="723"/>
        <end position="816"/>
    </location>
</feature>
<dbReference type="Proteomes" id="UP000255317">
    <property type="component" value="Unassembled WGS sequence"/>
</dbReference>
<dbReference type="SUPFAM" id="SSF47384">
    <property type="entry name" value="Homodimeric domain of signal transducing histidine kinase"/>
    <property type="match status" value="1"/>
</dbReference>
<dbReference type="AlphaFoldDB" id="A0A370QKA5"/>
<keyword evidence="21" id="KW-1185">Reference proteome</keyword>
<dbReference type="Gene3D" id="3.30.565.10">
    <property type="entry name" value="Histidine kinase-like ATPase, C-terminal domain"/>
    <property type="match status" value="1"/>
</dbReference>
<evidence type="ECO:0000256" key="8">
    <source>
        <dbReference type="ARBA" id="ARBA00022692"/>
    </source>
</evidence>
<dbReference type="EMBL" id="QRAO01000001">
    <property type="protein sequence ID" value="RDK88805.1"/>
    <property type="molecule type" value="Genomic_DNA"/>
</dbReference>
<dbReference type="GO" id="GO:0005886">
    <property type="term" value="C:plasma membrane"/>
    <property type="evidence" value="ECO:0007669"/>
    <property type="project" value="UniProtKB-SubCell"/>
</dbReference>
<keyword evidence="12 16" id="KW-0472">Membrane</keyword>
<dbReference type="SMART" id="SM00388">
    <property type="entry name" value="HisKA"/>
    <property type="match status" value="1"/>
</dbReference>
<dbReference type="GO" id="GO:0000155">
    <property type="term" value="F:phosphorelay sensor kinase activity"/>
    <property type="evidence" value="ECO:0007669"/>
    <property type="project" value="InterPro"/>
</dbReference>
<dbReference type="InterPro" id="IPR005467">
    <property type="entry name" value="His_kinase_dom"/>
</dbReference>
<reference evidence="20 21" key="1">
    <citation type="submission" date="2018-07" db="EMBL/GenBank/DDBJ databases">
        <title>Genomic Encyclopedia of Type Strains, Phase IV (KMG-IV): sequencing the most valuable type-strain genomes for metagenomic binning, comparative biology and taxonomic classification.</title>
        <authorList>
            <person name="Goeker M."/>
        </authorList>
    </citation>
    <scope>NUCLEOTIDE SEQUENCE [LARGE SCALE GENOMIC DNA]</scope>
    <source>
        <strain evidence="20 21">DSM 101478</strain>
    </source>
</reference>
<evidence type="ECO:0000256" key="13">
    <source>
        <dbReference type="PROSITE-ProRule" id="PRU00110"/>
    </source>
</evidence>
<dbReference type="Gene3D" id="3.40.50.2300">
    <property type="match status" value="1"/>
</dbReference>
<protein>
    <recommendedName>
        <fullName evidence="3">histidine kinase</fullName>
        <ecNumber evidence="3">2.7.13.3</ecNumber>
    </recommendedName>
</protein>
<dbReference type="InterPro" id="IPR004358">
    <property type="entry name" value="Sig_transdc_His_kin-like_C"/>
</dbReference>
<evidence type="ECO:0000256" key="5">
    <source>
        <dbReference type="ARBA" id="ARBA00022519"/>
    </source>
</evidence>
<dbReference type="SUPFAM" id="SSF52172">
    <property type="entry name" value="CheY-like"/>
    <property type="match status" value="1"/>
</dbReference>
<comment type="catalytic activity">
    <reaction evidence="1">
        <text>ATP + protein L-histidine = ADP + protein N-phospho-L-histidine.</text>
        <dbReference type="EC" id="2.7.13.3"/>
    </reaction>
</comment>
<keyword evidence="11 16" id="KW-1133">Transmembrane helix</keyword>
<dbReference type="PRINTS" id="PR00344">
    <property type="entry name" value="BCTRLSENSOR"/>
</dbReference>
<organism evidence="20 21">
    <name type="scientific">Marinirhabdus gelatinilytica</name>
    <dbReference type="NCBI Taxonomy" id="1703343"/>
    <lineage>
        <taxon>Bacteria</taxon>
        <taxon>Pseudomonadati</taxon>
        <taxon>Bacteroidota</taxon>
        <taxon>Flavobacteriia</taxon>
        <taxon>Flavobacteriales</taxon>
        <taxon>Flavobacteriaceae</taxon>
    </lineage>
</organism>
<dbReference type="SUPFAM" id="SSF55874">
    <property type="entry name" value="ATPase domain of HSP90 chaperone/DNA topoisomerase II/histidine kinase"/>
    <property type="match status" value="1"/>
</dbReference>
<keyword evidence="8 16" id="KW-0812">Transmembrane</keyword>
<evidence type="ECO:0000256" key="15">
    <source>
        <dbReference type="SAM" id="Coils"/>
    </source>
</evidence>
<evidence type="ECO:0000256" key="10">
    <source>
        <dbReference type="ARBA" id="ARBA00022840"/>
    </source>
</evidence>
<sequence length="816" mass="92785">MRKPLKTRFPLKIIASYLVLATLAVIVVVFLFSEMRTYLNAANDLDSKKAVETGSLINLVYETDSYSRLALLSENEEDFERFQDRVDSLYQRIADFRKSTTKESQRQQLDSIKRLIISKNKNIIALRKLSMEMQEDNSLDEILREISNLEDNMGKLTMQNTLNPKWRSRKERKTWENIITMLNYNKGIDTMKVPAKVVDSTLAATRYIVAEAKYIKNKNREELKSREAELIMNDLVISKELQELISVFDQQISRNYLREKTVQQRSIEKASSVLKISGIVGLAVILLFSYIIISDFFRAEKLRRKLRVAKETTEDVLKSREQLIATVSHDLKTPLHTISGYTELFKNTALTEKQKYYSSQIASGSLFITQLVNDLLDFSKLEAGKLKIDHVAFDLENILLESGNAVKDRYPDKPVKLHFKIDEKLTSRYYKSDPLRIRQIVLNLVSNAFKFTDEGSVSIIAEIIAETDQKTTVKITVKDTGIGISAEKQELIFKEFTQAEEDTSRKFGGTGLGLAISKKLAGLLGGSISVVSELGEGSNFSVEIPLEKVSGIEIPVAKVAPDPSENTKLKAKMLKAIVFDDDPAMRSLLTEVLEQEGISCNAFEKFSDFEAISGAVDYDFVLTDIQMPETDGFEVLKKLKNGTFLHYKKQPIVAMTGNQQHKTDYYFEQGFSELLHKPFHKIELLNVIHSLFGTGEEYTTVTEEPNQTNAPYDLSLLRSFVRDEKGLKEILSVFLKQTKVDMQVLRKAVEENDLDTIRALSHRKLTMARQIKAHEIVTLLEALETIEDNSGELEKLFKNFDVAMEKIAKALENEIS</sequence>
<dbReference type="FunFam" id="3.30.565.10:FF:000010">
    <property type="entry name" value="Sensor histidine kinase RcsC"/>
    <property type="match status" value="1"/>
</dbReference>
<dbReference type="InterPro" id="IPR036641">
    <property type="entry name" value="HPT_dom_sf"/>
</dbReference>
<evidence type="ECO:0000256" key="12">
    <source>
        <dbReference type="ARBA" id="ARBA00023136"/>
    </source>
</evidence>
<dbReference type="Pfam" id="PF00072">
    <property type="entry name" value="Response_reg"/>
    <property type="match status" value="1"/>
</dbReference>
<dbReference type="CDD" id="cd00082">
    <property type="entry name" value="HisKA"/>
    <property type="match status" value="1"/>
</dbReference>
<evidence type="ECO:0000256" key="6">
    <source>
        <dbReference type="ARBA" id="ARBA00022553"/>
    </source>
</evidence>
<dbReference type="Gene3D" id="1.20.120.160">
    <property type="entry name" value="HPT domain"/>
    <property type="match status" value="1"/>
</dbReference>
<dbReference type="InterPro" id="IPR011006">
    <property type="entry name" value="CheY-like_superfamily"/>
</dbReference>
<dbReference type="InterPro" id="IPR036890">
    <property type="entry name" value="HATPase_C_sf"/>
</dbReference>
<dbReference type="InterPro" id="IPR003594">
    <property type="entry name" value="HATPase_dom"/>
</dbReference>
<feature type="domain" description="Response regulatory" evidence="18">
    <location>
        <begin position="575"/>
        <end position="692"/>
    </location>
</feature>
<dbReference type="SMART" id="SM00387">
    <property type="entry name" value="HATPase_c"/>
    <property type="match status" value="1"/>
</dbReference>
<gene>
    <name evidence="20" type="ORF">C8D94_101682</name>
</gene>
<keyword evidence="15" id="KW-0175">Coiled coil</keyword>
<evidence type="ECO:0000259" key="19">
    <source>
        <dbReference type="PROSITE" id="PS50894"/>
    </source>
</evidence>
<evidence type="ECO:0000256" key="3">
    <source>
        <dbReference type="ARBA" id="ARBA00012438"/>
    </source>
</evidence>
<feature type="modified residue" description="4-aspartylphosphate" evidence="14">
    <location>
        <position position="624"/>
    </location>
</feature>
<dbReference type="PROSITE" id="PS50894">
    <property type="entry name" value="HPT"/>
    <property type="match status" value="1"/>
</dbReference>
<dbReference type="CDD" id="cd16922">
    <property type="entry name" value="HATPase_EvgS-ArcB-TorS-like"/>
    <property type="match status" value="1"/>
</dbReference>
<dbReference type="Pfam" id="PF02518">
    <property type="entry name" value="HATPase_c"/>
    <property type="match status" value="1"/>
</dbReference>
<evidence type="ECO:0000256" key="1">
    <source>
        <dbReference type="ARBA" id="ARBA00000085"/>
    </source>
</evidence>
<keyword evidence="6 14" id="KW-0597">Phosphoprotein</keyword>
<dbReference type="OrthoDB" id="1046984at2"/>
<keyword evidence="7" id="KW-0808">Transferase</keyword>
<dbReference type="InterPro" id="IPR003661">
    <property type="entry name" value="HisK_dim/P_dom"/>
</dbReference>
<evidence type="ECO:0000313" key="20">
    <source>
        <dbReference type="EMBL" id="RDK88805.1"/>
    </source>
</evidence>
<dbReference type="PANTHER" id="PTHR43047:SF64">
    <property type="entry name" value="HISTIDINE KINASE CONTAINING CHEY-HOMOLOGOUS RECEIVER DOMAIN AND PAS DOMAIN-RELATED"/>
    <property type="match status" value="1"/>
</dbReference>
<dbReference type="InterPro" id="IPR036097">
    <property type="entry name" value="HisK_dim/P_sf"/>
</dbReference>
<dbReference type="Pfam" id="PF00512">
    <property type="entry name" value="HisKA"/>
    <property type="match status" value="1"/>
</dbReference>
<dbReference type="SMART" id="SM00448">
    <property type="entry name" value="REC"/>
    <property type="match status" value="1"/>
</dbReference>
<feature type="coiled-coil region" evidence="15">
    <location>
        <begin position="132"/>
        <end position="159"/>
    </location>
</feature>
<evidence type="ECO:0000259" key="18">
    <source>
        <dbReference type="PROSITE" id="PS50110"/>
    </source>
</evidence>
<keyword evidence="10" id="KW-0067">ATP-binding</keyword>
<evidence type="ECO:0000256" key="2">
    <source>
        <dbReference type="ARBA" id="ARBA00004429"/>
    </source>
</evidence>
<dbReference type="CDD" id="cd17546">
    <property type="entry name" value="REC_hyHK_CKI1_RcsC-like"/>
    <property type="match status" value="1"/>
</dbReference>
<evidence type="ECO:0000256" key="14">
    <source>
        <dbReference type="PROSITE-ProRule" id="PRU00169"/>
    </source>
</evidence>
<accession>A0A370QKA5</accession>
<dbReference type="RefSeq" id="WP_115122476.1">
    <property type="nucleotide sequence ID" value="NZ_QRAO01000001.1"/>
</dbReference>
<name>A0A370QKA5_9FLAO</name>
<keyword evidence="4" id="KW-1003">Cell membrane</keyword>
<evidence type="ECO:0000256" key="4">
    <source>
        <dbReference type="ARBA" id="ARBA00022475"/>
    </source>
</evidence>
<keyword evidence="10" id="KW-0547">Nucleotide-binding</keyword>